<evidence type="ECO:0000256" key="1">
    <source>
        <dbReference type="ARBA" id="ARBA00023125"/>
    </source>
</evidence>
<dbReference type="Proteomes" id="UP000184612">
    <property type="component" value="Unassembled WGS sequence"/>
</dbReference>
<evidence type="ECO:0000313" key="5">
    <source>
        <dbReference type="Proteomes" id="UP000184612"/>
    </source>
</evidence>
<dbReference type="RefSeq" id="WP_073590831.1">
    <property type="nucleotide sequence ID" value="NZ_FRFD01000014.1"/>
</dbReference>
<dbReference type="PANTHER" id="PTHR43479:SF7">
    <property type="entry name" value="TETR-FAMILY TRANSCRIPTIONAL REGULATOR"/>
    <property type="match status" value="1"/>
</dbReference>
<feature type="DNA-binding region" description="H-T-H motif" evidence="2">
    <location>
        <begin position="27"/>
        <end position="46"/>
    </location>
</feature>
<accession>A0A1M7YM77</accession>
<reference evidence="4 5" key="1">
    <citation type="submission" date="2016-12" db="EMBL/GenBank/DDBJ databases">
        <authorList>
            <person name="Song W.-J."/>
            <person name="Kurnit D.M."/>
        </authorList>
    </citation>
    <scope>NUCLEOTIDE SEQUENCE [LARGE SCALE GENOMIC DNA]</scope>
    <source>
        <strain evidence="4 5">DSM 12503</strain>
    </source>
</reference>
<keyword evidence="1 2" id="KW-0238">DNA-binding</keyword>
<dbReference type="InterPro" id="IPR009057">
    <property type="entry name" value="Homeodomain-like_sf"/>
</dbReference>
<protein>
    <submittedName>
        <fullName evidence="4">Transcriptional regulator, TetR family</fullName>
    </submittedName>
</protein>
<dbReference type="InterPro" id="IPR050624">
    <property type="entry name" value="HTH-type_Tx_Regulator"/>
</dbReference>
<dbReference type="PROSITE" id="PS50977">
    <property type="entry name" value="HTH_TETR_2"/>
    <property type="match status" value="1"/>
</dbReference>
<dbReference type="STRING" id="1121345.SAMN02745217_04198"/>
<dbReference type="InterPro" id="IPR001647">
    <property type="entry name" value="HTH_TetR"/>
</dbReference>
<dbReference type="InterPro" id="IPR039532">
    <property type="entry name" value="TetR_C_Firmicutes"/>
</dbReference>
<dbReference type="AlphaFoldDB" id="A0A1M7YM77"/>
<organism evidence="4 5">
    <name type="scientific">Anaerocolumna xylanovorans DSM 12503</name>
    <dbReference type="NCBI Taxonomy" id="1121345"/>
    <lineage>
        <taxon>Bacteria</taxon>
        <taxon>Bacillati</taxon>
        <taxon>Bacillota</taxon>
        <taxon>Clostridia</taxon>
        <taxon>Lachnospirales</taxon>
        <taxon>Lachnospiraceae</taxon>
        <taxon>Anaerocolumna</taxon>
    </lineage>
</organism>
<sequence length="189" mass="22355">MAQQYTRKMIRDVFVRMLNDRQLNKITVTDIVTACEINRNTFYYHYPDIYSVLSEIFQTEMQKVIDEYNDTRSWEESLVSAMSFAIKNKKAVYHVYNSIQKEELEKYLFEISGNVMTHYVDTVCQNINASPDDKHIIVLFYQYALTEMLINWVASGMKEEQKQIIYRTGLLFNGNIERSLHKSAELSEK</sequence>
<dbReference type="Pfam" id="PF14278">
    <property type="entry name" value="TetR_C_8"/>
    <property type="match status" value="1"/>
</dbReference>
<dbReference type="SUPFAM" id="SSF46689">
    <property type="entry name" value="Homeodomain-like"/>
    <property type="match status" value="1"/>
</dbReference>
<keyword evidence="5" id="KW-1185">Reference proteome</keyword>
<proteinExistence type="predicted"/>
<dbReference type="Gene3D" id="1.10.357.10">
    <property type="entry name" value="Tetracycline Repressor, domain 2"/>
    <property type="match status" value="1"/>
</dbReference>
<dbReference type="EMBL" id="FRFD01000014">
    <property type="protein sequence ID" value="SHO53626.1"/>
    <property type="molecule type" value="Genomic_DNA"/>
</dbReference>
<evidence type="ECO:0000256" key="2">
    <source>
        <dbReference type="PROSITE-ProRule" id="PRU00335"/>
    </source>
</evidence>
<evidence type="ECO:0000313" key="4">
    <source>
        <dbReference type="EMBL" id="SHO53626.1"/>
    </source>
</evidence>
<evidence type="ECO:0000259" key="3">
    <source>
        <dbReference type="PROSITE" id="PS50977"/>
    </source>
</evidence>
<name>A0A1M7YM77_9FIRM</name>
<dbReference type="PANTHER" id="PTHR43479">
    <property type="entry name" value="ACREF/ENVCD OPERON REPRESSOR-RELATED"/>
    <property type="match status" value="1"/>
</dbReference>
<gene>
    <name evidence="4" type="ORF">SAMN02745217_04198</name>
</gene>
<dbReference type="OrthoDB" id="9810250at2"/>
<dbReference type="GO" id="GO:0003677">
    <property type="term" value="F:DNA binding"/>
    <property type="evidence" value="ECO:0007669"/>
    <property type="project" value="UniProtKB-UniRule"/>
</dbReference>
<feature type="domain" description="HTH tetR-type" evidence="3">
    <location>
        <begin position="4"/>
        <end position="64"/>
    </location>
</feature>